<dbReference type="PROSITE" id="PS50192">
    <property type="entry name" value="T_SNARE"/>
    <property type="match status" value="1"/>
</dbReference>
<evidence type="ECO:0000256" key="2">
    <source>
        <dbReference type="ARBA" id="ARBA00022500"/>
    </source>
</evidence>
<dbReference type="SMART" id="SM00304">
    <property type="entry name" value="HAMP"/>
    <property type="match status" value="3"/>
</dbReference>
<dbReference type="RefSeq" id="WP_090214443.1">
    <property type="nucleotide sequence ID" value="NZ_FMWG01000001.1"/>
</dbReference>
<keyword evidence="5" id="KW-1133">Transmembrane helix</keyword>
<dbReference type="GO" id="GO:0007165">
    <property type="term" value="P:signal transduction"/>
    <property type="evidence" value="ECO:0007669"/>
    <property type="project" value="UniProtKB-KW"/>
</dbReference>
<evidence type="ECO:0000259" key="8">
    <source>
        <dbReference type="PROSITE" id="PS50885"/>
    </source>
</evidence>
<dbReference type="Gene3D" id="1.10.287.950">
    <property type="entry name" value="Methyl-accepting chemotaxis protein"/>
    <property type="match status" value="1"/>
</dbReference>
<evidence type="ECO:0000313" key="10">
    <source>
        <dbReference type="Proteomes" id="UP000198767"/>
    </source>
</evidence>
<dbReference type="GO" id="GO:0016020">
    <property type="term" value="C:membrane"/>
    <property type="evidence" value="ECO:0007669"/>
    <property type="project" value="UniProtKB-SubCell"/>
</dbReference>
<dbReference type="InterPro" id="IPR003660">
    <property type="entry name" value="HAMP_dom"/>
</dbReference>
<evidence type="ECO:0000256" key="5">
    <source>
        <dbReference type="SAM" id="Phobius"/>
    </source>
</evidence>
<accession>A0A1G5PIB1</accession>
<organism evidence="9 10">
    <name type="scientific">Epibacterium ulvae</name>
    <dbReference type="NCBI Taxonomy" id="1156985"/>
    <lineage>
        <taxon>Bacteria</taxon>
        <taxon>Pseudomonadati</taxon>
        <taxon>Pseudomonadota</taxon>
        <taxon>Alphaproteobacteria</taxon>
        <taxon>Rhodobacterales</taxon>
        <taxon>Roseobacteraceae</taxon>
        <taxon>Epibacterium</taxon>
    </lineage>
</organism>
<keyword evidence="5" id="KW-0812">Transmembrane</keyword>
<dbReference type="CDD" id="cd11386">
    <property type="entry name" value="MCP_signal"/>
    <property type="match status" value="1"/>
</dbReference>
<proteinExistence type="inferred from homology"/>
<feature type="domain" description="HAMP" evidence="8">
    <location>
        <begin position="323"/>
        <end position="375"/>
    </location>
</feature>
<evidence type="ECO:0000256" key="1">
    <source>
        <dbReference type="ARBA" id="ARBA00004370"/>
    </source>
</evidence>
<evidence type="ECO:0000313" key="9">
    <source>
        <dbReference type="EMBL" id="SCZ49207.1"/>
    </source>
</evidence>
<dbReference type="Pfam" id="PF00015">
    <property type="entry name" value="MCPsignal"/>
    <property type="match status" value="1"/>
</dbReference>
<dbReference type="GO" id="GO:0006935">
    <property type="term" value="P:chemotaxis"/>
    <property type="evidence" value="ECO:0007669"/>
    <property type="project" value="UniProtKB-KW"/>
</dbReference>
<reference evidence="9 10" key="1">
    <citation type="submission" date="2016-10" db="EMBL/GenBank/DDBJ databases">
        <authorList>
            <person name="de Groot N.N."/>
        </authorList>
    </citation>
    <scope>NUCLEOTIDE SEQUENCE [LARGE SCALE GENOMIC DNA]</scope>
    <source>
        <strain evidence="9 10">U95</strain>
    </source>
</reference>
<dbReference type="PROSITE" id="PS50885">
    <property type="entry name" value="HAMP"/>
    <property type="match status" value="2"/>
</dbReference>
<keyword evidence="10" id="KW-1185">Reference proteome</keyword>
<sequence length="643" mass="69681">MSHDNPTKPRLGIQIRLATRILAWVVFPMLILSCIALATIWFADRQSQQLLQQQAKLVSNNQLLTQNSNALTRALSEINRTLVQIESERRANLTAERFDPSSEVALRSQFQASIRSYLKGMIGFSSAIEKTQLPREDLEKHVVYLTRAAGQIDRLASLYMVANSRTLRLASDGDFVGARNNFRFEELLQTKTLRKNMDLASIRFSELSELLMEVQSRITTEQIVASETRQAELKQSAYIALAVIVVLVASAALFSVRRGIIRPIRSIPERVKSIGQNEQGKAEVAETARKDEIGDILQAVAAFGARIEAEQRAQKEEADRKYAEQTSAVTMIGAGLAQLSKGDLSVRISHNLPSEYEKLKHDFNHALSKLDETVSQVVTSTRSISNGASELDQAASELSRRTESQAATLEETAAALEQMTASVKSTAGRARDVENNMKGARTEAESSSVVVRNAVDAMEQLERGSEKISQIIGVIDDIAFQTNLLALNAGVEAARAGEAGRGFAVVASEVRSLAQRSSDAALEIKSLIGESSQQVSNGVRLVGQAGDAITAISSQVSEISDLISGIASGAAEQSTGLDEINVGVTQLDGVTQQNAAMVEEATAAVHMMSTDTSKLNHLIAFFDVDPPNDLLGRSEGRTLAANM</sequence>
<dbReference type="STRING" id="1156985.SAMN04488118_10113"/>
<evidence type="ECO:0000259" key="6">
    <source>
        <dbReference type="PROSITE" id="PS50111"/>
    </source>
</evidence>
<dbReference type="Gene3D" id="6.10.340.10">
    <property type="match status" value="1"/>
</dbReference>
<feature type="domain" description="T-SNARE coiled-coil homology" evidence="7">
    <location>
        <begin position="371"/>
        <end position="433"/>
    </location>
</feature>
<keyword evidence="5" id="KW-0472">Membrane</keyword>
<dbReference type="AlphaFoldDB" id="A0A1G5PIB1"/>
<dbReference type="PROSITE" id="PS50111">
    <property type="entry name" value="CHEMOTAXIS_TRANSDUC_2"/>
    <property type="match status" value="1"/>
</dbReference>
<feature type="transmembrane region" description="Helical" evidence="5">
    <location>
        <begin position="21"/>
        <end position="43"/>
    </location>
</feature>
<dbReference type="Proteomes" id="UP000198767">
    <property type="component" value="Unassembled WGS sequence"/>
</dbReference>
<dbReference type="InterPro" id="IPR004089">
    <property type="entry name" value="MCPsignal_dom"/>
</dbReference>
<comment type="subcellular location">
    <subcellularLocation>
        <location evidence="1">Membrane</location>
    </subcellularLocation>
</comment>
<keyword evidence="2" id="KW-0145">Chemotaxis</keyword>
<evidence type="ECO:0000256" key="3">
    <source>
        <dbReference type="ARBA" id="ARBA00029447"/>
    </source>
</evidence>
<evidence type="ECO:0000259" key="7">
    <source>
        <dbReference type="PROSITE" id="PS50192"/>
    </source>
</evidence>
<dbReference type="SUPFAM" id="SSF58104">
    <property type="entry name" value="Methyl-accepting chemotaxis protein (MCP) signaling domain"/>
    <property type="match status" value="1"/>
</dbReference>
<dbReference type="OrthoDB" id="4514964at2"/>
<feature type="domain" description="HAMP" evidence="8">
    <location>
        <begin position="258"/>
        <end position="312"/>
    </location>
</feature>
<comment type="similarity">
    <text evidence="3">Belongs to the methyl-accepting chemotaxis (MCP) protein family.</text>
</comment>
<feature type="domain" description="Methyl-accepting transducer" evidence="6">
    <location>
        <begin position="380"/>
        <end position="609"/>
    </location>
</feature>
<keyword evidence="4" id="KW-0807">Transducer</keyword>
<gene>
    <name evidence="9" type="ORF">SAMN04488118_10113</name>
</gene>
<dbReference type="SMART" id="SM00283">
    <property type="entry name" value="MA"/>
    <property type="match status" value="1"/>
</dbReference>
<dbReference type="InterPro" id="IPR000727">
    <property type="entry name" value="T_SNARE_dom"/>
</dbReference>
<dbReference type="PANTHER" id="PTHR43531">
    <property type="entry name" value="PROTEIN ICFG"/>
    <property type="match status" value="1"/>
</dbReference>
<dbReference type="InterPro" id="IPR051310">
    <property type="entry name" value="MCP_chemotaxis"/>
</dbReference>
<dbReference type="EMBL" id="FMWG01000001">
    <property type="protein sequence ID" value="SCZ49207.1"/>
    <property type="molecule type" value="Genomic_DNA"/>
</dbReference>
<dbReference type="PANTHER" id="PTHR43531:SF11">
    <property type="entry name" value="METHYL-ACCEPTING CHEMOTAXIS PROTEIN 3"/>
    <property type="match status" value="1"/>
</dbReference>
<protein>
    <submittedName>
        <fullName evidence="9">Methyl-accepting chemotaxis protein</fullName>
    </submittedName>
</protein>
<dbReference type="FunFam" id="1.10.287.950:FF:000001">
    <property type="entry name" value="Methyl-accepting chemotaxis sensory transducer"/>
    <property type="match status" value="1"/>
</dbReference>
<name>A0A1G5PIB1_9RHOB</name>
<evidence type="ECO:0000256" key="4">
    <source>
        <dbReference type="PROSITE-ProRule" id="PRU00284"/>
    </source>
</evidence>